<dbReference type="KEGG" id="emi:Emin_1058"/>
<evidence type="ECO:0000256" key="3">
    <source>
        <dbReference type="SAM" id="Phobius"/>
    </source>
</evidence>
<evidence type="ECO:0000313" key="4">
    <source>
        <dbReference type="EMBL" id="ACC98611.1"/>
    </source>
</evidence>
<evidence type="ECO:0000313" key="5">
    <source>
        <dbReference type="Proteomes" id="UP000001029"/>
    </source>
</evidence>
<evidence type="ECO:0000256" key="2">
    <source>
        <dbReference type="ARBA" id="ARBA00022481"/>
    </source>
</evidence>
<protein>
    <submittedName>
        <fullName evidence="4">Type II secretion system subunit H, I</fullName>
    </submittedName>
</protein>
<dbReference type="AlphaFoldDB" id="B2KDL5"/>
<dbReference type="Proteomes" id="UP000001029">
    <property type="component" value="Chromosome"/>
</dbReference>
<keyword evidence="3" id="KW-0472">Membrane</keyword>
<keyword evidence="5" id="KW-1185">Reference proteome</keyword>
<dbReference type="InterPro" id="IPR012902">
    <property type="entry name" value="N_methyl_site"/>
</dbReference>
<name>B2KDL5_ELUMP</name>
<dbReference type="InterPro" id="IPR045584">
    <property type="entry name" value="Pilin-like"/>
</dbReference>
<reference evidence="4 5" key="1">
    <citation type="journal article" date="2009" name="Appl. Environ. Microbiol.">
        <title>Genomic analysis of 'Elusimicrobium minutum,' the first cultivated representative of the phylum 'Elusimicrobia' (formerly termite group 1).</title>
        <authorList>
            <person name="Herlemann D.P.R."/>
            <person name="Geissinger O."/>
            <person name="Ikeda-Ohtsubo W."/>
            <person name="Kunin V."/>
            <person name="Sun H."/>
            <person name="Lapidus A."/>
            <person name="Hugenholtz P."/>
            <person name="Brune A."/>
        </authorList>
    </citation>
    <scope>NUCLEOTIDE SEQUENCE [LARGE SCALE GENOMIC DNA]</scope>
    <source>
        <strain evidence="4 5">Pei191</strain>
    </source>
</reference>
<dbReference type="PANTHER" id="PTHR30093:SF34">
    <property type="entry name" value="PREPILIN PEPTIDASE-DEPENDENT PROTEIN D"/>
    <property type="match status" value="1"/>
</dbReference>
<dbReference type="Pfam" id="PF07963">
    <property type="entry name" value="N_methyl"/>
    <property type="match status" value="1"/>
</dbReference>
<dbReference type="SUPFAM" id="SSF54523">
    <property type="entry name" value="Pili subunits"/>
    <property type="match status" value="1"/>
</dbReference>
<keyword evidence="3" id="KW-0812">Transmembrane</keyword>
<dbReference type="EMBL" id="CP001055">
    <property type="protein sequence ID" value="ACC98611.1"/>
    <property type="molecule type" value="Genomic_DNA"/>
</dbReference>
<sequence>MLNRNMFFCSIFRIKNKGFTLIELLVVVLIIGILAAIALPQYQKTVRKSRTAEVLTLGRALRDSMNRTLLQDPVAFDNFDYIPEQYLELLDVQFPYPLIDGGTRQVFKNFYEIEFSPEDISFSIQWDELGNKIRFTNNKAASPGAIYCYSRYQHSVSFCTMLGGKNCAVGAECRID</sequence>
<dbReference type="PROSITE" id="PS00409">
    <property type="entry name" value="PROKAR_NTER_METHYL"/>
    <property type="match status" value="1"/>
</dbReference>
<dbReference type="PANTHER" id="PTHR30093">
    <property type="entry name" value="GENERAL SECRETION PATHWAY PROTEIN G"/>
    <property type="match status" value="1"/>
</dbReference>
<dbReference type="STRING" id="445932.Emin_1058"/>
<gene>
    <name evidence="4" type="ordered locus">Emin_1058</name>
</gene>
<keyword evidence="3" id="KW-1133">Transmembrane helix</keyword>
<proteinExistence type="inferred from homology"/>
<dbReference type="Gene3D" id="3.30.700.10">
    <property type="entry name" value="Glycoprotein, Type 4 Pilin"/>
    <property type="match status" value="1"/>
</dbReference>
<evidence type="ECO:0000256" key="1">
    <source>
        <dbReference type="ARBA" id="ARBA00005233"/>
    </source>
</evidence>
<dbReference type="GO" id="GO:0044096">
    <property type="term" value="C:type IV pilus"/>
    <property type="evidence" value="ECO:0007669"/>
    <property type="project" value="TreeGrafter"/>
</dbReference>
<keyword evidence="2" id="KW-0488">Methylation</keyword>
<dbReference type="RefSeq" id="WP_012415226.1">
    <property type="nucleotide sequence ID" value="NC_010644.1"/>
</dbReference>
<organism evidence="4 5">
    <name type="scientific">Elusimicrobium minutum (strain Pei191)</name>
    <dbReference type="NCBI Taxonomy" id="445932"/>
    <lineage>
        <taxon>Bacteria</taxon>
        <taxon>Pseudomonadati</taxon>
        <taxon>Elusimicrobiota</taxon>
        <taxon>Elusimicrobia</taxon>
        <taxon>Elusimicrobiales</taxon>
        <taxon>Elusimicrobiaceae</taxon>
        <taxon>Elusimicrobium</taxon>
    </lineage>
</organism>
<dbReference type="GO" id="GO:0043107">
    <property type="term" value="P:type IV pilus-dependent motility"/>
    <property type="evidence" value="ECO:0007669"/>
    <property type="project" value="TreeGrafter"/>
</dbReference>
<comment type="similarity">
    <text evidence="1">Belongs to the N-Me-Phe pilin family.</text>
</comment>
<dbReference type="NCBIfam" id="TIGR02532">
    <property type="entry name" value="IV_pilin_GFxxxE"/>
    <property type="match status" value="1"/>
</dbReference>
<dbReference type="HOGENOM" id="CLU_091705_3_0_0"/>
<accession>B2KDL5</accession>
<feature type="transmembrane region" description="Helical" evidence="3">
    <location>
        <begin position="21"/>
        <end position="42"/>
    </location>
</feature>